<gene>
    <name evidence="2" type="ORF">ABQM86_05255</name>
</gene>
<keyword evidence="1" id="KW-0812">Transmembrane</keyword>
<dbReference type="RefSeq" id="WP_207596425.1">
    <property type="nucleotide sequence ID" value="NZ_CP165735.1"/>
</dbReference>
<feature type="transmembrane region" description="Helical" evidence="1">
    <location>
        <begin position="67"/>
        <end position="85"/>
    </location>
</feature>
<keyword evidence="1" id="KW-1133">Transmembrane helix</keyword>
<feature type="transmembrane region" description="Helical" evidence="1">
    <location>
        <begin position="40"/>
        <end position="61"/>
    </location>
</feature>
<evidence type="ECO:0000256" key="1">
    <source>
        <dbReference type="SAM" id="Phobius"/>
    </source>
</evidence>
<organism evidence="2">
    <name type="scientific">Paenarthrobacter sp. AMU7</name>
    <dbReference type="NCBI Taxonomy" id="3162492"/>
    <lineage>
        <taxon>Bacteria</taxon>
        <taxon>Bacillati</taxon>
        <taxon>Actinomycetota</taxon>
        <taxon>Actinomycetes</taxon>
        <taxon>Micrococcales</taxon>
        <taxon>Micrococcaceae</taxon>
        <taxon>Paenarthrobacter</taxon>
    </lineage>
</organism>
<accession>A0AB39YQR8</accession>
<dbReference type="EMBL" id="CP165735">
    <property type="protein sequence ID" value="XDV72575.1"/>
    <property type="molecule type" value="Genomic_DNA"/>
</dbReference>
<proteinExistence type="predicted"/>
<feature type="transmembrane region" description="Helical" evidence="1">
    <location>
        <begin position="6"/>
        <end position="28"/>
    </location>
</feature>
<feature type="transmembrane region" description="Helical" evidence="1">
    <location>
        <begin position="97"/>
        <end position="116"/>
    </location>
</feature>
<sequence>MPSPWTFLIALHAIAAGYALIFGAVNLLRRNKGSAAHKILGRIWAVAMYVVVLTSFGIRTIDGGFNWLHALSVLTFCTLTMGLVTVRRGNIRAHQRFMTGSYFGLVGAFIGVIAVPDRRLPQMAIHDLTGLTLWVAALALTAGLTVAGLMQLRQKTAPVISVRK</sequence>
<feature type="transmembrane region" description="Helical" evidence="1">
    <location>
        <begin position="128"/>
        <end position="150"/>
    </location>
</feature>
<name>A0AB39YQR8_9MICC</name>
<keyword evidence="1" id="KW-0472">Membrane</keyword>
<dbReference type="AlphaFoldDB" id="A0AB39YQR8"/>
<evidence type="ECO:0000313" key="2">
    <source>
        <dbReference type="EMBL" id="XDV72575.1"/>
    </source>
</evidence>
<dbReference type="Pfam" id="PF10067">
    <property type="entry name" value="DUF2306"/>
    <property type="match status" value="1"/>
</dbReference>
<dbReference type="InterPro" id="IPR018750">
    <property type="entry name" value="DUF2306_membrane"/>
</dbReference>
<protein>
    <submittedName>
        <fullName evidence="2">DUF2306 domain-containing protein</fullName>
    </submittedName>
</protein>
<reference evidence="2" key="1">
    <citation type="submission" date="2024-07" db="EMBL/GenBank/DDBJ databases">
        <authorList>
            <person name="Li J."/>
            <person name="Wei H."/>
            <person name="Ma J."/>
        </authorList>
    </citation>
    <scope>NUCLEOTIDE SEQUENCE</scope>
    <source>
        <strain evidence="2">AMU7</strain>
    </source>
</reference>